<proteinExistence type="predicted"/>
<dbReference type="AlphaFoldDB" id="A0A1G8WIY4"/>
<dbReference type="Pfam" id="PF09012">
    <property type="entry name" value="FeoC"/>
    <property type="match status" value="1"/>
</dbReference>
<dbReference type="InterPro" id="IPR015102">
    <property type="entry name" value="Tscrpt_reg_HTH_FeoC"/>
</dbReference>
<dbReference type="InterPro" id="IPR036390">
    <property type="entry name" value="WH_DNA-bd_sf"/>
</dbReference>
<dbReference type="Proteomes" id="UP000199382">
    <property type="component" value="Unassembled WGS sequence"/>
</dbReference>
<keyword evidence="3" id="KW-1185">Reference proteome</keyword>
<sequence>MMLMEIRAYLKLHGSANILDLSNHFRVSPDALRGMLQHWIAKGEVVRHDFSGSCGDCHSSGHCSGCGTAASFEVYEWHEVVRRAV</sequence>
<organism evidence="2 3">
    <name type="scientific">Aliiruegeria lutimaris</name>
    <dbReference type="NCBI Taxonomy" id="571298"/>
    <lineage>
        <taxon>Bacteria</taxon>
        <taxon>Pseudomonadati</taxon>
        <taxon>Pseudomonadota</taxon>
        <taxon>Alphaproteobacteria</taxon>
        <taxon>Rhodobacterales</taxon>
        <taxon>Roseobacteraceae</taxon>
        <taxon>Aliiruegeria</taxon>
    </lineage>
</organism>
<name>A0A1G8WIY4_9RHOB</name>
<evidence type="ECO:0000313" key="2">
    <source>
        <dbReference type="EMBL" id="SDJ78312.1"/>
    </source>
</evidence>
<dbReference type="SUPFAM" id="SSF46785">
    <property type="entry name" value="Winged helix' DNA-binding domain"/>
    <property type="match status" value="1"/>
</dbReference>
<dbReference type="Gene3D" id="1.10.10.10">
    <property type="entry name" value="Winged helix-like DNA-binding domain superfamily/Winged helix DNA-binding domain"/>
    <property type="match status" value="1"/>
</dbReference>
<reference evidence="2 3" key="1">
    <citation type="submission" date="2016-10" db="EMBL/GenBank/DDBJ databases">
        <authorList>
            <person name="de Groot N.N."/>
        </authorList>
    </citation>
    <scope>NUCLEOTIDE SEQUENCE [LARGE SCALE GENOMIC DNA]</scope>
    <source>
        <strain evidence="2 3">DSM 25294</strain>
    </source>
</reference>
<gene>
    <name evidence="2" type="ORF">SAMN04488026_102416</name>
</gene>
<dbReference type="EMBL" id="FNEK01000024">
    <property type="protein sequence ID" value="SDJ78312.1"/>
    <property type="molecule type" value="Genomic_DNA"/>
</dbReference>
<accession>A0A1G8WIY4</accession>
<dbReference type="STRING" id="571298.SAMN04488026_102416"/>
<feature type="domain" description="Transcriptional regulator HTH-type FeoC" evidence="1">
    <location>
        <begin position="2"/>
        <end position="76"/>
    </location>
</feature>
<evidence type="ECO:0000313" key="3">
    <source>
        <dbReference type="Proteomes" id="UP000199382"/>
    </source>
</evidence>
<dbReference type="InterPro" id="IPR036388">
    <property type="entry name" value="WH-like_DNA-bd_sf"/>
</dbReference>
<dbReference type="RefSeq" id="WP_068310044.1">
    <property type="nucleotide sequence ID" value="NZ_FNEK01000024.1"/>
</dbReference>
<evidence type="ECO:0000259" key="1">
    <source>
        <dbReference type="Pfam" id="PF09012"/>
    </source>
</evidence>
<protein>
    <submittedName>
        <fullName evidence="2">FeoC like transcriptional regulator</fullName>
    </submittedName>
</protein>